<proteinExistence type="predicted"/>
<keyword evidence="3" id="KW-1185">Reference proteome</keyword>
<comment type="caution">
    <text evidence="2">The sequence shown here is derived from an EMBL/GenBank/DDBJ whole genome shotgun (WGS) entry which is preliminary data.</text>
</comment>
<feature type="domain" description="AB hydrolase-1" evidence="1">
    <location>
        <begin position="33"/>
        <end position="166"/>
    </location>
</feature>
<dbReference type="PANTHER" id="PTHR46331:SF2">
    <property type="entry name" value="VALACYCLOVIR HYDROLASE"/>
    <property type="match status" value="1"/>
</dbReference>
<protein>
    <submittedName>
        <fullName evidence="2">Oxidoreductase</fullName>
    </submittedName>
</protein>
<dbReference type="EMBL" id="BMIA01000001">
    <property type="protein sequence ID" value="GGH29256.1"/>
    <property type="molecule type" value="Genomic_DNA"/>
</dbReference>
<dbReference type="InterPro" id="IPR029058">
    <property type="entry name" value="AB_hydrolase_fold"/>
</dbReference>
<sequence length="267" mass="29625">MAQEITSPKPLKSGYAPVNGLKLYYEIHGQGQPLLLLHGSFMTISLNWGQIIPELAKTRQVIAVEMQGHGHTADIDRPISYQAMAEDAAALLGYLKIDSTEVLGYSLGATIGLQMAAEHPKLVKKLIFISSAYKTEGWTKATRDQIAMLKPEFLVNTPLKTEYDKFAPDPKHWNAFISKMLVFENQHFDVGIEKIRKLKFPILMINGDNDGVEFEHSAELYRAFGGGVMADIVAPPRSQYAILPGKSHVTLMMDTPALTSIILPFLK</sequence>
<dbReference type="PRINTS" id="PR00111">
    <property type="entry name" value="ABHYDROLASE"/>
</dbReference>
<accession>A0ABQ1YL30</accession>
<dbReference type="Pfam" id="PF00561">
    <property type="entry name" value="Abhydrolase_1"/>
    <property type="match status" value="1"/>
</dbReference>
<reference evidence="3" key="1">
    <citation type="journal article" date="2019" name="Int. J. Syst. Evol. Microbiol.">
        <title>The Global Catalogue of Microorganisms (GCM) 10K type strain sequencing project: providing services to taxonomists for standard genome sequencing and annotation.</title>
        <authorList>
            <consortium name="The Broad Institute Genomics Platform"/>
            <consortium name="The Broad Institute Genome Sequencing Center for Infectious Disease"/>
            <person name="Wu L."/>
            <person name="Ma J."/>
        </authorList>
    </citation>
    <scope>NUCLEOTIDE SEQUENCE [LARGE SCALE GENOMIC DNA]</scope>
    <source>
        <strain evidence="3">CGMCC 1.15288</strain>
    </source>
</reference>
<organism evidence="2 3">
    <name type="scientific">Dyadobacter endophyticus</name>
    <dbReference type="NCBI Taxonomy" id="1749036"/>
    <lineage>
        <taxon>Bacteria</taxon>
        <taxon>Pseudomonadati</taxon>
        <taxon>Bacteroidota</taxon>
        <taxon>Cytophagia</taxon>
        <taxon>Cytophagales</taxon>
        <taxon>Spirosomataceae</taxon>
        <taxon>Dyadobacter</taxon>
    </lineage>
</organism>
<name>A0ABQ1YL30_9BACT</name>
<dbReference type="Gene3D" id="3.40.50.1820">
    <property type="entry name" value="alpha/beta hydrolase"/>
    <property type="match status" value="1"/>
</dbReference>
<evidence type="ECO:0000313" key="2">
    <source>
        <dbReference type="EMBL" id="GGH29256.1"/>
    </source>
</evidence>
<gene>
    <name evidence="2" type="ORF">GCM10007423_16450</name>
</gene>
<dbReference type="Proteomes" id="UP000600214">
    <property type="component" value="Unassembled WGS sequence"/>
</dbReference>
<evidence type="ECO:0000313" key="3">
    <source>
        <dbReference type="Proteomes" id="UP000600214"/>
    </source>
</evidence>
<evidence type="ECO:0000259" key="1">
    <source>
        <dbReference type="Pfam" id="PF00561"/>
    </source>
</evidence>
<dbReference type="PANTHER" id="PTHR46331">
    <property type="entry name" value="VALACYCLOVIR HYDROLASE"/>
    <property type="match status" value="1"/>
</dbReference>
<dbReference type="SUPFAM" id="SSF53474">
    <property type="entry name" value="alpha/beta-Hydrolases"/>
    <property type="match status" value="1"/>
</dbReference>
<dbReference type="InterPro" id="IPR000073">
    <property type="entry name" value="AB_hydrolase_1"/>
</dbReference>